<dbReference type="Pfam" id="PF00400">
    <property type="entry name" value="WD40"/>
    <property type="match status" value="3"/>
</dbReference>
<dbReference type="PROSITE" id="PS50082">
    <property type="entry name" value="WD_REPEATS_2"/>
    <property type="match status" value="3"/>
</dbReference>
<feature type="repeat" description="WD" evidence="3">
    <location>
        <begin position="111"/>
        <end position="154"/>
    </location>
</feature>
<evidence type="ECO:0000256" key="2">
    <source>
        <dbReference type="ARBA" id="ARBA00022737"/>
    </source>
</evidence>
<dbReference type="PROSITE" id="PS50294">
    <property type="entry name" value="WD_REPEATS_REGION"/>
    <property type="match status" value="1"/>
</dbReference>
<feature type="repeat" description="WD" evidence="3">
    <location>
        <begin position="66"/>
        <end position="109"/>
    </location>
</feature>
<dbReference type="Proteomes" id="UP000236732">
    <property type="component" value="Unassembled WGS sequence"/>
</dbReference>
<organism evidence="4 5">
    <name type="scientific">Nonomuraea solani</name>
    <dbReference type="NCBI Taxonomy" id="1144553"/>
    <lineage>
        <taxon>Bacteria</taxon>
        <taxon>Bacillati</taxon>
        <taxon>Actinomycetota</taxon>
        <taxon>Actinomycetes</taxon>
        <taxon>Streptosporangiales</taxon>
        <taxon>Streptosporangiaceae</taxon>
        <taxon>Nonomuraea</taxon>
    </lineage>
</organism>
<dbReference type="AlphaFoldDB" id="A0A1H6EWX1"/>
<reference evidence="4 5" key="1">
    <citation type="submission" date="2016-10" db="EMBL/GenBank/DDBJ databases">
        <authorList>
            <person name="de Groot N.N."/>
        </authorList>
    </citation>
    <scope>NUCLEOTIDE SEQUENCE [LARGE SCALE GENOMIC DNA]</scope>
    <source>
        <strain evidence="4 5">CGMCC 4.7037</strain>
    </source>
</reference>
<dbReference type="InterPro" id="IPR015943">
    <property type="entry name" value="WD40/YVTN_repeat-like_dom_sf"/>
</dbReference>
<evidence type="ECO:0000313" key="4">
    <source>
        <dbReference type="EMBL" id="SEH02272.1"/>
    </source>
</evidence>
<keyword evidence="1 3" id="KW-0853">WD repeat</keyword>
<dbReference type="PROSITE" id="PS00678">
    <property type="entry name" value="WD_REPEATS_1"/>
    <property type="match status" value="2"/>
</dbReference>
<dbReference type="Gene3D" id="2.130.10.10">
    <property type="entry name" value="YVTN repeat-like/Quinoprotein amine dehydrogenase"/>
    <property type="match status" value="2"/>
</dbReference>
<dbReference type="InterPro" id="IPR001680">
    <property type="entry name" value="WD40_rpt"/>
</dbReference>
<dbReference type="SUPFAM" id="SSF50978">
    <property type="entry name" value="WD40 repeat-like"/>
    <property type="match status" value="1"/>
</dbReference>
<evidence type="ECO:0000256" key="1">
    <source>
        <dbReference type="ARBA" id="ARBA00022574"/>
    </source>
</evidence>
<dbReference type="PANTHER" id="PTHR19848">
    <property type="entry name" value="WD40 REPEAT PROTEIN"/>
    <property type="match status" value="1"/>
</dbReference>
<keyword evidence="2" id="KW-0677">Repeat</keyword>
<dbReference type="InterPro" id="IPR020472">
    <property type="entry name" value="WD40_PAC1"/>
</dbReference>
<dbReference type="InterPro" id="IPR019775">
    <property type="entry name" value="WD40_repeat_CS"/>
</dbReference>
<feature type="repeat" description="WD" evidence="3">
    <location>
        <begin position="42"/>
        <end position="64"/>
    </location>
</feature>
<dbReference type="EMBL" id="FNVT01000025">
    <property type="protein sequence ID" value="SEH02272.1"/>
    <property type="molecule type" value="Genomic_DNA"/>
</dbReference>
<gene>
    <name evidence="4" type="ORF">SAMN05444920_12559</name>
</gene>
<accession>A0A1H6EWX1</accession>
<dbReference type="InterPro" id="IPR036322">
    <property type="entry name" value="WD40_repeat_dom_sf"/>
</dbReference>
<dbReference type="PANTHER" id="PTHR19848:SF8">
    <property type="entry name" value="F-BOX AND WD REPEAT DOMAIN CONTAINING 7"/>
    <property type="match status" value="1"/>
</dbReference>
<name>A0A1H6EWX1_9ACTN</name>
<keyword evidence="5" id="KW-1185">Reference proteome</keyword>
<evidence type="ECO:0000256" key="3">
    <source>
        <dbReference type="PROSITE-ProRule" id="PRU00221"/>
    </source>
</evidence>
<dbReference type="SMART" id="SM00320">
    <property type="entry name" value="WD40"/>
    <property type="match status" value="5"/>
</dbReference>
<proteinExistence type="predicted"/>
<evidence type="ECO:0000313" key="5">
    <source>
        <dbReference type="Proteomes" id="UP000236732"/>
    </source>
</evidence>
<protein>
    <submittedName>
        <fullName evidence="4">WD domain-containing protein, G-beta repeat-containing protein</fullName>
    </submittedName>
</protein>
<dbReference type="PRINTS" id="PR00320">
    <property type="entry name" value="GPROTEINBRPT"/>
</dbReference>
<sequence length="328" mass="33928">MLCAMTSEPLSVAEFTSRVSHWGHGAGIAAVTSGVLEGRWVVVTGGQDATVRVWDLRSGEPVGGPLTGHTGPVRCVTATVADGRLIVLSGGADGTIRVWDPVSGEQVGKPFTGHTGAVCAVESAVVDGRLLAVSAGIDRSIRVWDMSTGEQTVRPRSDQRAWVRDVAVTTIDGRPCAVAGTRQGHLRIRDLATNRDAGPDLGGPDRVVRYFGDPVDKIVATTAADGRPIAVAGRIHDRITVWDATTGHPVADLPAGGQALAAGIVDGRPIAVTGLARTAKVWNLVTHQQIGSDLSFPHPVTAAAITPAGHLVVCSDQHITVLAAAPAP</sequence>